<dbReference type="Gene3D" id="3.30.70.141">
    <property type="entry name" value="Nucleoside diphosphate kinase-like domain"/>
    <property type="match status" value="1"/>
</dbReference>
<dbReference type="AlphaFoldDB" id="A0A382U0M0"/>
<evidence type="ECO:0000256" key="5">
    <source>
        <dbReference type="ARBA" id="ARBA00012966"/>
    </source>
</evidence>
<name>A0A382U0M0_9ZZZZ</name>
<dbReference type="PANTHER" id="PTHR46161:SF3">
    <property type="entry name" value="NUCLEOSIDE DIPHOSPHATE KINASE DDB_G0292928-RELATED"/>
    <property type="match status" value="1"/>
</dbReference>
<feature type="domain" description="Nucleoside diphosphate kinase-like" evidence="13">
    <location>
        <begin position="1"/>
        <end position="136"/>
    </location>
</feature>
<evidence type="ECO:0000256" key="4">
    <source>
        <dbReference type="ARBA" id="ARBA00008142"/>
    </source>
</evidence>
<dbReference type="FunFam" id="3.30.70.141:FF:000017">
    <property type="entry name" value="Nucleoside diphosphate kinase"/>
    <property type="match status" value="1"/>
</dbReference>
<dbReference type="GO" id="GO:0006228">
    <property type="term" value="P:UTP biosynthetic process"/>
    <property type="evidence" value="ECO:0007669"/>
    <property type="project" value="InterPro"/>
</dbReference>
<dbReference type="NCBIfam" id="NF001908">
    <property type="entry name" value="PRK00668.1"/>
    <property type="match status" value="1"/>
</dbReference>
<keyword evidence="11" id="KW-0460">Magnesium</keyword>
<comment type="similarity">
    <text evidence="4">Belongs to the NDK family.</text>
</comment>
<evidence type="ECO:0000256" key="3">
    <source>
        <dbReference type="ARBA" id="ARBA00004569"/>
    </source>
</evidence>
<evidence type="ECO:0000256" key="8">
    <source>
        <dbReference type="ARBA" id="ARBA00022741"/>
    </source>
</evidence>
<dbReference type="PROSITE" id="PS51374">
    <property type="entry name" value="NDPK_LIKE"/>
    <property type="match status" value="1"/>
</dbReference>
<dbReference type="GO" id="GO:0004550">
    <property type="term" value="F:nucleoside diphosphate kinase activity"/>
    <property type="evidence" value="ECO:0007669"/>
    <property type="project" value="UniProtKB-EC"/>
</dbReference>
<evidence type="ECO:0000313" key="14">
    <source>
        <dbReference type="EMBL" id="SVD27492.1"/>
    </source>
</evidence>
<dbReference type="InterPro" id="IPR036850">
    <property type="entry name" value="NDK-like_dom_sf"/>
</dbReference>
<keyword evidence="10" id="KW-0067">ATP-binding</keyword>
<dbReference type="Pfam" id="PF00334">
    <property type="entry name" value="NDK"/>
    <property type="match status" value="1"/>
</dbReference>
<sequence>MRHTLAIIKPNAVASGHTGKILSKLESSGFSLVAMRFLQLTIEDAEKFYGIHKERPFFDSLITFMTSGPVVPMVLEREDAVLKFREVIGATDPTDAKEGTIRNLYGESLERNTIHGSDSDENARIEIDFFFRDFFERS</sequence>
<dbReference type="PRINTS" id="PR01243">
    <property type="entry name" value="NUCDPKINASE"/>
</dbReference>
<dbReference type="EMBL" id="UINC01140376">
    <property type="protein sequence ID" value="SVD27492.1"/>
    <property type="molecule type" value="Genomic_DNA"/>
</dbReference>
<evidence type="ECO:0000256" key="12">
    <source>
        <dbReference type="ARBA" id="ARBA00023080"/>
    </source>
</evidence>
<evidence type="ECO:0000259" key="13">
    <source>
        <dbReference type="SMART" id="SM00562"/>
    </source>
</evidence>
<dbReference type="GO" id="GO:0006183">
    <property type="term" value="P:GTP biosynthetic process"/>
    <property type="evidence" value="ECO:0007669"/>
    <property type="project" value="InterPro"/>
</dbReference>
<dbReference type="CDD" id="cd04413">
    <property type="entry name" value="NDPk_I"/>
    <property type="match status" value="1"/>
</dbReference>
<evidence type="ECO:0000256" key="7">
    <source>
        <dbReference type="ARBA" id="ARBA00022723"/>
    </source>
</evidence>
<protein>
    <recommendedName>
        <fullName evidence="5">nucleoside-diphosphate kinase</fullName>
        <ecNumber evidence="5">2.7.4.6</ecNumber>
    </recommendedName>
</protein>
<dbReference type="PANTHER" id="PTHR46161">
    <property type="entry name" value="NUCLEOSIDE DIPHOSPHATE KINASE"/>
    <property type="match status" value="1"/>
</dbReference>
<dbReference type="EC" id="2.7.4.6" evidence="5"/>
<proteinExistence type="inferred from homology"/>
<dbReference type="GO" id="GO:0005758">
    <property type="term" value="C:mitochondrial intermembrane space"/>
    <property type="evidence" value="ECO:0007669"/>
    <property type="project" value="UniProtKB-SubCell"/>
</dbReference>
<comment type="subcellular location">
    <subcellularLocation>
        <location evidence="3">Mitochondrion intermembrane space</location>
    </subcellularLocation>
    <subcellularLocation>
        <location evidence="2">Mitochondrion matrix</location>
    </subcellularLocation>
</comment>
<gene>
    <name evidence="14" type="ORF">METZ01_LOCUS380346</name>
</gene>
<keyword evidence="7" id="KW-0479">Metal-binding</keyword>
<dbReference type="GO" id="GO:0005524">
    <property type="term" value="F:ATP binding"/>
    <property type="evidence" value="ECO:0007669"/>
    <property type="project" value="UniProtKB-KW"/>
</dbReference>
<reference evidence="14" key="1">
    <citation type="submission" date="2018-05" db="EMBL/GenBank/DDBJ databases">
        <authorList>
            <person name="Lanie J.A."/>
            <person name="Ng W.-L."/>
            <person name="Kazmierczak K.M."/>
            <person name="Andrzejewski T.M."/>
            <person name="Davidsen T.M."/>
            <person name="Wayne K.J."/>
            <person name="Tettelin H."/>
            <person name="Glass J.I."/>
            <person name="Rusch D."/>
            <person name="Podicherti R."/>
            <person name="Tsui H.-C.T."/>
            <person name="Winkler M.E."/>
        </authorList>
    </citation>
    <scope>NUCLEOTIDE SEQUENCE</scope>
</reference>
<keyword evidence="6" id="KW-0808">Transferase</keyword>
<organism evidence="14">
    <name type="scientific">marine metagenome</name>
    <dbReference type="NCBI Taxonomy" id="408172"/>
    <lineage>
        <taxon>unclassified sequences</taxon>
        <taxon>metagenomes</taxon>
        <taxon>ecological metagenomes</taxon>
    </lineage>
</organism>
<dbReference type="GO" id="GO:0005759">
    <property type="term" value="C:mitochondrial matrix"/>
    <property type="evidence" value="ECO:0007669"/>
    <property type="project" value="UniProtKB-SubCell"/>
</dbReference>
<accession>A0A382U0M0</accession>
<evidence type="ECO:0000256" key="2">
    <source>
        <dbReference type="ARBA" id="ARBA00004305"/>
    </source>
</evidence>
<evidence type="ECO:0000256" key="6">
    <source>
        <dbReference type="ARBA" id="ARBA00022679"/>
    </source>
</evidence>
<keyword evidence="8" id="KW-0547">Nucleotide-binding</keyword>
<dbReference type="SUPFAM" id="SSF54919">
    <property type="entry name" value="Nucleoside diphosphate kinase, NDK"/>
    <property type="match status" value="1"/>
</dbReference>
<keyword evidence="9" id="KW-0418">Kinase</keyword>
<dbReference type="InterPro" id="IPR001564">
    <property type="entry name" value="Nucleoside_diP_kinase"/>
</dbReference>
<evidence type="ECO:0000256" key="10">
    <source>
        <dbReference type="ARBA" id="ARBA00022840"/>
    </source>
</evidence>
<keyword evidence="12" id="KW-0546">Nucleotide metabolism</keyword>
<evidence type="ECO:0000256" key="9">
    <source>
        <dbReference type="ARBA" id="ARBA00022777"/>
    </source>
</evidence>
<evidence type="ECO:0000256" key="11">
    <source>
        <dbReference type="ARBA" id="ARBA00022842"/>
    </source>
</evidence>
<dbReference type="GO" id="GO:0006241">
    <property type="term" value="P:CTP biosynthetic process"/>
    <property type="evidence" value="ECO:0007669"/>
    <property type="project" value="InterPro"/>
</dbReference>
<comment type="cofactor">
    <cofactor evidence="1">
        <name>Mg(2+)</name>
        <dbReference type="ChEBI" id="CHEBI:18420"/>
    </cofactor>
</comment>
<dbReference type="GO" id="GO:0046872">
    <property type="term" value="F:metal ion binding"/>
    <property type="evidence" value="ECO:0007669"/>
    <property type="project" value="UniProtKB-KW"/>
</dbReference>
<dbReference type="InterPro" id="IPR034907">
    <property type="entry name" value="NDK-like_dom"/>
</dbReference>
<dbReference type="SMART" id="SM00562">
    <property type="entry name" value="NDK"/>
    <property type="match status" value="1"/>
</dbReference>
<dbReference type="HAMAP" id="MF_00451">
    <property type="entry name" value="NDP_kinase"/>
    <property type="match status" value="1"/>
</dbReference>
<evidence type="ECO:0000256" key="1">
    <source>
        <dbReference type="ARBA" id="ARBA00001946"/>
    </source>
</evidence>